<evidence type="ECO:0008006" key="3">
    <source>
        <dbReference type="Google" id="ProtNLM"/>
    </source>
</evidence>
<organism evidence="1 2">
    <name type="scientific">Armillaria ostoyae</name>
    <name type="common">Armillaria root rot fungus</name>
    <dbReference type="NCBI Taxonomy" id="47428"/>
    <lineage>
        <taxon>Eukaryota</taxon>
        <taxon>Fungi</taxon>
        <taxon>Dikarya</taxon>
        <taxon>Basidiomycota</taxon>
        <taxon>Agaricomycotina</taxon>
        <taxon>Agaricomycetes</taxon>
        <taxon>Agaricomycetidae</taxon>
        <taxon>Agaricales</taxon>
        <taxon>Marasmiineae</taxon>
        <taxon>Physalacriaceae</taxon>
        <taxon>Armillaria</taxon>
    </lineage>
</organism>
<dbReference type="SUPFAM" id="SSF52047">
    <property type="entry name" value="RNI-like"/>
    <property type="match status" value="1"/>
</dbReference>
<dbReference type="OrthoDB" id="3246221at2759"/>
<gene>
    <name evidence="1" type="ORF">ARMOST_15346</name>
</gene>
<keyword evidence="2" id="KW-1185">Reference proteome</keyword>
<sequence length="554" mass="62881">MEQEMSPPRHECLIDRLCNHVLLCIFEHLISPPAFHDATSPMTLSWINRRWRDLVVLSPLFWTQIDVDEHSFSSSRHARSCARAFPVVALYLERSQSCAIDVMINLDVLGDFFAPLEGDEHLPFTFDHVDLLGLALVENARRIRTLQIICPSWMVQQYILQHFRSVPMPMLQGFNLEYRFHILQSLVENYHRKTALFPCDTLSLFSLGGMDTPDNRDTLRCSGSSLYPNIRDVELQGAHYKWDRFCATNLSSLSIGYIPWDHRPTHKELRDILSGSPTLCSLSISGALPSTGTRADLSLPQLSSLNLGFTCPVEVSVFVAGFNVPSLKKLELHYTTPTLPREALPVDSEAVLYAKTADAFNHLIEYLPLQQLLCLSIRSVRFSREESIVATTAQVDRGLVKDHELPAVLRFIQRLKVLTSLHLVNPDPDLLLSLVFPQLSSCPKGEKDTGYNPLVVPRLRRLSITTKEENGHQSVIRCLQRRRDLYTESDSGSDRYIGRLLESQTLVFPVSAKKDVLAIERTSFALATDDCCHIEFKEFAHRKLTAFVELTLQQ</sequence>
<dbReference type="Proteomes" id="UP000219338">
    <property type="component" value="Unassembled WGS sequence"/>
</dbReference>
<dbReference type="STRING" id="47428.A0A284RT55"/>
<evidence type="ECO:0000313" key="2">
    <source>
        <dbReference type="Proteomes" id="UP000219338"/>
    </source>
</evidence>
<protein>
    <recommendedName>
        <fullName evidence="3">F-box domain-containing protein</fullName>
    </recommendedName>
</protein>
<dbReference type="OMA" id="CAIDVMI"/>
<reference evidence="2" key="1">
    <citation type="journal article" date="2017" name="Nat. Ecol. Evol.">
        <title>Genome expansion and lineage-specific genetic innovations in the forest pathogenic fungi Armillaria.</title>
        <authorList>
            <person name="Sipos G."/>
            <person name="Prasanna A.N."/>
            <person name="Walter M.C."/>
            <person name="O'Connor E."/>
            <person name="Balint B."/>
            <person name="Krizsan K."/>
            <person name="Kiss B."/>
            <person name="Hess J."/>
            <person name="Varga T."/>
            <person name="Slot J."/>
            <person name="Riley R."/>
            <person name="Boka B."/>
            <person name="Rigling D."/>
            <person name="Barry K."/>
            <person name="Lee J."/>
            <person name="Mihaltcheva S."/>
            <person name="LaButti K."/>
            <person name="Lipzen A."/>
            <person name="Waldron R."/>
            <person name="Moloney N.M."/>
            <person name="Sperisen C."/>
            <person name="Kredics L."/>
            <person name="Vagvoelgyi C."/>
            <person name="Patrignani A."/>
            <person name="Fitzpatrick D."/>
            <person name="Nagy I."/>
            <person name="Doyle S."/>
            <person name="Anderson J.B."/>
            <person name="Grigoriev I.V."/>
            <person name="Gueldener U."/>
            <person name="Muensterkoetter M."/>
            <person name="Nagy L.G."/>
        </authorList>
    </citation>
    <scope>NUCLEOTIDE SEQUENCE [LARGE SCALE GENOMIC DNA]</scope>
    <source>
        <strain evidence="2">C18/9</strain>
    </source>
</reference>
<dbReference type="EMBL" id="FUEG01000015">
    <property type="protein sequence ID" value="SJL11932.1"/>
    <property type="molecule type" value="Genomic_DNA"/>
</dbReference>
<evidence type="ECO:0000313" key="1">
    <source>
        <dbReference type="EMBL" id="SJL11932.1"/>
    </source>
</evidence>
<proteinExistence type="predicted"/>
<accession>A0A284RT55</accession>
<dbReference type="AlphaFoldDB" id="A0A284RT55"/>
<name>A0A284RT55_ARMOS</name>